<name>A0A066RRE7_9GAMM</name>
<gene>
    <name evidence="1" type="ORF">EA58_19735</name>
</gene>
<proteinExistence type="predicted"/>
<dbReference type="AlphaFoldDB" id="A0A066RRE7"/>
<reference evidence="1 2" key="1">
    <citation type="submission" date="2014-04" db="EMBL/GenBank/DDBJ databases">
        <title>Draft genome sequence of Photobacterium halotolerans S2753: a solonamide, ngercheumicin and holomycin producer.</title>
        <authorList>
            <person name="Machado H.R."/>
            <person name="Gram L."/>
        </authorList>
    </citation>
    <scope>NUCLEOTIDE SEQUENCE [LARGE SCALE GENOMIC DNA]</scope>
    <source>
        <strain evidence="1 2">S2753</strain>
    </source>
</reference>
<organism evidence="1 2">
    <name type="scientific">Photobacterium galatheae</name>
    <dbReference type="NCBI Taxonomy" id="1654360"/>
    <lineage>
        <taxon>Bacteria</taxon>
        <taxon>Pseudomonadati</taxon>
        <taxon>Pseudomonadota</taxon>
        <taxon>Gammaproteobacteria</taxon>
        <taxon>Vibrionales</taxon>
        <taxon>Vibrionaceae</taxon>
        <taxon>Photobacterium</taxon>
    </lineage>
</organism>
<sequence>MTDQLPEALRQLFLSEQGIETNPNDLEITETEAQAFQNAKTLFLHEVHPLFTTVWGEIWISNSQIEEGLMSKACQLWVIALHGLDADHIASAVNAFVKENKGKYPPNPLQFREYCRAVQSEHALKKNHDKAYEILN</sequence>
<evidence type="ECO:0000313" key="2">
    <source>
        <dbReference type="Proteomes" id="UP000027192"/>
    </source>
</evidence>
<dbReference type="Proteomes" id="UP000027192">
    <property type="component" value="Unassembled WGS sequence"/>
</dbReference>
<dbReference type="RefSeq" id="WP_036756523.1">
    <property type="nucleotide sequence ID" value="NZ_JAGSGC010000004.1"/>
</dbReference>
<accession>A0A066RRE7</accession>
<dbReference type="EMBL" id="JMIB01000039">
    <property type="protein sequence ID" value="KDM89978.1"/>
    <property type="molecule type" value="Genomic_DNA"/>
</dbReference>
<dbReference type="STRING" id="1654360.EA58_19735"/>
<keyword evidence="2" id="KW-1185">Reference proteome</keyword>
<comment type="caution">
    <text evidence="1">The sequence shown here is derived from an EMBL/GenBank/DDBJ whole genome shotgun (WGS) entry which is preliminary data.</text>
</comment>
<evidence type="ECO:0000313" key="1">
    <source>
        <dbReference type="EMBL" id="KDM89978.1"/>
    </source>
</evidence>
<protein>
    <submittedName>
        <fullName evidence="1">Uncharacterized protein</fullName>
    </submittedName>
</protein>